<dbReference type="InterPro" id="IPR056911">
    <property type="entry name" value="Phage_Znf_bind_put"/>
</dbReference>
<feature type="region of interest" description="Disordered" evidence="3">
    <location>
        <begin position="222"/>
        <end position="247"/>
    </location>
</feature>
<keyword evidence="6" id="KW-1185">Reference proteome</keyword>
<dbReference type="Pfam" id="PF00239">
    <property type="entry name" value="Resolvase"/>
    <property type="match status" value="1"/>
</dbReference>
<dbReference type="PROSITE" id="PS51736">
    <property type="entry name" value="RECOMBINASES_3"/>
    <property type="match status" value="1"/>
</dbReference>
<dbReference type="CDD" id="cd03768">
    <property type="entry name" value="SR_ResInv"/>
    <property type="match status" value="1"/>
</dbReference>
<dbReference type="SUPFAM" id="SSF53041">
    <property type="entry name" value="Resolvase-like"/>
    <property type="match status" value="1"/>
</dbReference>
<evidence type="ECO:0000259" key="4">
    <source>
        <dbReference type="PROSITE" id="PS51736"/>
    </source>
</evidence>
<reference evidence="5 6" key="1">
    <citation type="submission" date="2011-08" db="EMBL/GenBank/DDBJ databases">
        <authorList>
            <person name="Lin Y."/>
            <person name="Hao X."/>
            <person name="Johnstone L."/>
            <person name="Miller S.J."/>
            <person name="Wei G."/>
            <person name="Rensing C."/>
        </authorList>
    </citation>
    <scope>NUCLEOTIDE SEQUENCE [LARGE SCALE GENOMIC DNA]</scope>
    <source>
        <strain evidence="5 6">K42</strain>
    </source>
</reference>
<evidence type="ECO:0000256" key="2">
    <source>
        <dbReference type="ARBA" id="ARBA00023172"/>
    </source>
</evidence>
<feature type="region of interest" description="Disordered" evidence="3">
    <location>
        <begin position="275"/>
        <end position="301"/>
    </location>
</feature>
<dbReference type="GO" id="GO:0003677">
    <property type="term" value="F:DNA binding"/>
    <property type="evidence" value="ECO:0007669"/>
    <property type="project" value="UniProtKB-KW"/>
</dbReference>
<dbReference type="Pfam" id="PF24623">
    <property type="entry name" value="Phage_zn_bind_8"/>
    <property type="match status" value="1"/>
</dbReference>
<dbReference type="SMART" id="SM00857">
    <property type="entry name" value="Resolvase"/>
    <property type="match status" value="1"/>
</dbReference>
<protein>
    <submittedName>
        <fullName evidence="5">Site-specific recombinase DNA invertase Pin</fullName>
    </submittedName>
</protein>
<accession>G2GFI2</accession>
<evidence type="ECO:0000256" key="1">
    <source>
        <dbReference type="ARBA" id="ARBA00023125"/>
    </source>
</evidence>
<keyword evidence="2" id="KW-0233">DNA recombination</keyword>
<organism evidence="5 6">
    <name type="scientific">Streptomyces zinciresistens K42</name>
    <dbReference type="NCBI Taxonomy" id="700597"/>
    <lineage>
        <taxon>Bacteria</taxon>
        <taxon>Bacillati</taxon>
        <taxon>Actinomycetota</taxon>
        <taxon>Actinomycetes</taxon>
        <taxon>Kitasatosporales</taxon>
        <taxon>Streptomycetaceae</taxon>
        <taxon>Streptomyces</taxon>
    </lineage>
</organism>
<proteinExistence type="predicted"/>
<dbReference type="PANTHER" id="PTHR30461:SF2">
    <property type="entry name" value="SERINE RECOMBINASE PINE-RELATED"/>
    <property type="match status" value="1"/>
</dbReference>
<gene>
    <name evidence="5" type="ORF">SZN_21331</name>
</gene>
<dbReference type="InterPro" id="IPR006119">
    <property type="entry name" value="Resolv_N"/>
</dbReference>
<dbReference type="Gene3D" id="3.40.50.1390">
    <property type="entry name" value="Resolvase, N-terminal catalytic domain"/>
    <property type="match status" value="1"/>
</dbReference>
<name>G2GFI2_9ACTN</name>
<evidence type="ECO:0000313" key="5">
    <source>
        <dbReference type="EMBL" id="EGX57734.1"/>
    </source>
</evidence>
<keyword evidence="1" id="KW-0238">DNA-binding</keyword>
<dbReference type="RefSeq" id="WP_007498334.1">
    <property type="nucleotide sequence ID" value="NZ_AGBF01000080.1"/>
</dbReference>
<sequence length="301" mass="32748">MNDEEFDAPGAIERQPCPTCDAPAGSACRTGAGKTAAKYHTRRLQLVPRVAEELHVLTPPDRGPGKRWVLGPEPGAHVPAQASPLEAGITAVRIGYARCSTATQELQSQLDALTPVCFEVFHEKVSTRVKVWPQYEKAVAMAVRFKTLHPGVQVILTVHEFRRLGRGTDLLVTVEDLRKAGIALEFLTGPITGLYDPADRHGQGAILFGVLAALSGAERTYTRERTLEGQESARKRGRTGGRPPSLDADQIDYALALRAKGTPMKEIQQKTVITRGKHKGRHPSLPTLYRTLAEAGQDTPT</sequence>
<dbReference type="OrthoDB" id="3405463at2"/>
<comment type="caution">
    <text evidence="5">The sequence shown here is derived from an EMBL/GenBank/DDBJ whole genome shotgun (WGS) entry which is preliminary data.</text>
</comment>
<feature type="compositionally biased region" description="Basic and acidic residues" evidence="3">
    <location>
        <begin position="222"/>
        <end position="234"/>
    </location>
</feature>
<evidence type="ECO:0000313" key="6">
    <source>
        <dbReference type="Proteomes" id="UP000004217"/>
    </source>
</evidence>
<dbReference type="InterPro" id="IPR036162">
    <property type="entry name" value="Resolvase-like_N_sf"/>
</dbReference>
<dbReference type="InterPro" id="IPR050639">
    <property type="entry name" value="SSR_resolvase"/>
</dbReference>
<feature type="domain" description="Resolvase/invertase-type recombinase catalytic" evidence="4">
    <location>
        <begin position="92"/>
        <end position="237"/>
    </location>
</feature>
<dbReference type="PATRIC" id="fig|700597.3.peg.4189"/>
<dbReference type="EMBL" id="AGBF01000080">
    <property type="protein sequence ID" value="EGX57734.1"/>
    <property type="molecule type" value="Genomic_DNA"/>
</dbReference>
<dbReference type="AlphaFoldDB" id="G2GFI2"/>
<evidence type="ECO:0000256" key="3">
    <source>
        <dbReference type="SAM" id="MobiDB-lite"/>
    </source>
</evidence>
<dbReference type="GO" id="GO:0000150">
    <property type="term" value="F:DNA strand exchange activity"/>
    <property type="evidence" value="ECO:0007669"/>
    <property type="project" value="InterPro"/>
</dbReference>
<dbReference type="Proteomes" id="UP000004217">
    <property type="component" value="Unassembled WGS sequence"/>
</dbReference>
<dbReference type="PANTHER" id="PTHR30461">
    <property type="entry name" value="DNA-INVERTASE FROM LAMBDOID PROPHAGE"/>
    <property type="match status" value="1"/>
</dbReference>